<dbReference type="GO" id="GO:0004791">
    <property type="term" value="F:thioredoxin-disulfide reductase (NADPH) activity"/>
    <property type="evidence" value="ECO:0007669"/>
    <property type="project" value="UniProtKB-EC"/>
</dbReference>
<dbReference type="PRINTS" id="PR00368">
    <property type="entry name" value="FADPNR"/>
</dbReference>
<dbReference type="InterPro" id="IPR023753">
    <property type="entry name" value="FAD/NAD-binding_dom"/>
</dbReference>
<evidence type="ECO:0000313" key="6">
    <source>
        <dbReference type="Proteomes" id="UP001152755"/>
    </source>
</evidence>
<reference evidence="5" key="1">
    <citation type="submission" date="2022-08" db="EMBL/GenBank/DDBJ databases">
        <title>Genome analysis of Corynebacteriales strain.</title>
        <authorList>
            <person name="Lee S.D."/>
        </authorList>
    </citation>
    <scope>NUCLEOTIDE SEQUENCE</scope>
    <source>
        <strain evidence="5">D3-21</strain>
    </source>
</reference>
<dbReference type="PANTHER" id="PTHR48105">
    <property type="entry name" value="THIOREDOXIN REDUCTASE 1-RELATED-RELATED"/>
    <property type="match status" value="1"/>
</dbReference>
<keyword evidence="2" id="KW-0560">Oxidoreductase</keyword>
<keyword evidence="1" id="KW-0285">Flavoprotein</keyword>
<evidence type="ECO:0000313" key="5">
    <source>
        <dbReference type="EMBL" id="MDG3015979.1"/>
    </source>
</evidence>
<comment type="catalytic activity">
    <reaction evidence="3">
        <text>[thioredoxin]-dithiol + NADP(+) = [thioredoxin]-disulfide + NADPH + H(+)</text>
        <dbReference type="Rhea" id="RHEA:20345"/>
        <dbReference type="Rhea" id="RHEA-COMP:10698"/>
        <dbReference type="Rhea" id="RHEA-COMP:10700"/>
        <dbReference type="ChEBI" id="CHEBI:15378"/>
        <dbReference type="ChEBI" id="CHEBI:29950"/>
        <dbReference type="ChEBI" id="CHEBI:50058"/>
        <dbReference type="ChEBI" id="CHEBI:57783"/>
        <dbReference type="ChEBI" id="CHEBI:58349"/>
        <dbReference type="EC" id="1.8.1.9"/>
    </reaction>
</comment>
<evidence type="ECO:0000256" key="2">
    <source>
        <dbReference type="ARBA" id="ARBA00023002"/>
    </source>
</evidence>
<name>A0A9X4REP2_9ACTN</name>
<dbReference type="Gene3D" id="3.50.50.60">
    <property type="entry name" value="FAD/NAD(P)-binding domain"/>
    <property type="match status" value="2"/>
</dbReference>
<gene>
    <name evidence="5" type="ORF">NVS88_15570</name>
</gene>
<proteinExistence type="predicted"/>
<dbReference type="AlphaFoldDB" id="A0A9X4REP2"/>
<evidence type="ECO:0000256" key="3">
    <source>
        <dbReference type="ARBA" id="ARBA00048132"/>
    </source>
</evidence>
<comment type="caution">
    <text evidence="5">The sequence shown here is derived from an EMBL/GenBank/DDBJ whole genome shotgun (WGS) entry which is preliminary data.</text>
</comment>
<accession>A0A9X4REP2</accession>
<evidence type="ECO:0000256" key="1">
    <source>
        <dbReference type="ARBA" id="ARBA00022630"/>
    </source>
</evidence>
<protein>
    <submittedName>
        <fullName evidence="5">NAD(P)/FAD-dependent oxidoreductase</fullName>
    </submittedName>
</protein>
<dbReference type="SUPFAM" id="SSF51905">
    <property type="entry name" value="FAD/NAD(P)-binding domain"/>
    <property type="match status" value="1"/>
</dbReference>
<dbReference type="PRINTS" id="PR00469">
    <property type="entry name" value="PNDRDTASEII"/>
</dbReference>
<dbReference type="EMBL" id="JANRHA010000010">
    <property type="protein sequence ID" value="MDG3015979.1"/>
    <property type="molecule type" value="Genomic_DNA"/>
</dbReference>
<dbReference type="InterPro" id="IPR050097">
    <property type="entry name" value="Ferredoxin-NADP_redctase_2"/>
</dbReference>
<feature type="domain" description="FAD/NAD(P)-binding" evidence="4">
    <location>
        <begin position="9"/>
        <end position="285"/>
    </location>
</feature>
<evidence type="ECO:0000259" key="4">
    <source>
        <dbReference type="Pfam" id="PF07992"/>
    </source>
</evidence>
<dbReference type="RefSeq" id="WP_332520313.1">
    <property type="nucleotide sequence ID" value="NZ_JANRHA010000010.1"/>
</dbReference>
<keyword evidence="6" id="KW-1185">Reference proteome</keyword>
<dbReference type="Pfam" id="PF07992">
    <property type="entry name" value="Pyr_redox_2"/>
    <property type="match status" value="1"/>
</dbReference>
<organism evidence="5 6">
    <name type="scientific">Speluncibacter jeojiensis</name>
    <dbReference type="NCBI Taxonomy" id="2710754"/>
    <lineage>
        <taxon>Bacteria</taxon>
        <taxon>Bacillati</taxon>
        <taxon>Actinomycetota</taxon>
        <taxon>Actinomycetes</taxon>
        <taxon>Mycobacteriales</taxon>
        <taxon>Speluncibacteraceae</taxon>
        <taxon>Speluncibacter</taxon>
    </lineage>
</organism>
<sequence>MNPPDLCCDVTIVGGGPAGLSAAVALARSLRSVLVVDDGTPRNAPAAGAHNVLGHDGIAPTRLLTDGRREAEHFGARIISGRAVTARRTEDGFEVGLADGARVRSRRLLLATGLTDELPDVPGVRELWGRTVLHCPYCHGWEVRGRRIGVLGTGPMSIHQALMFRQLTDTVTLFRHELDEIDPLSSRRLAALDVEIVDGPVDRVMAADGALRSVVLADGREHALDTLAVAPRFTARAELYEQLGGTVTDHPMGSFLAAGPTGQTDLPGVWAAGNVDDLSAMVAVASGAGLAAGVAINADLVTEDADAAVAARAGAAPVR</sequence>
<dbReference type="Proteomes" id="UP001152755">
    <property type="component" value="Unassembled WGS sequence"/>
</dbReference>
<dbReference type="InterPro" id="IPR036188">
    <property type="entry name" value="FAD/NAD-bd_sf"/>
</dbReference>